<dbReference type="Pfam" id="PF00891">
    <property type="entry name" value="Methyltransf_2"/>
    <property type="match status" value="1"/>
</dbReference>
<dbReference type="InterPro" id="IPR036388">
    <property type="entry name" value="WH-like_DNA-bd_sf"/>
</dbReference>
<dbReference type="Gene3D" id="1.10.10.10">
    <property type="entry name" value="Winged helix-like DNA-binding domain superfamily/Winged helix DNA-binding domain"/>
    <property type="match status" value="1"/>
</dbReference>
<keyword evidence="2 7" id="KW-0808">Transferase</keyword>
<dbReference type="PANTHER" id="PTHR43712:SF17">
    <property type="entry name" value="O-METHYLTRANSFERASE"/>
    <property type="match status" value="1"/>
</dbReference>
<feature type="active site" description="Proton acceptor" evidence="4">
    <location>
        <position position="302"/>
    </location>
</feature>
<accession>A0A6A7A5Z0</accession>
<evidence type="ECO:0000256" key="1">
    <source>
        <dbReference type="ARBA" id="ARBA00022603"/>
    </source>
</evidence>
<keyword evidence="8" id="KW-1185">Reference proteome</keyword>
<reference evidence="7" key="1">
    <citation type="journal article" date="2020" name="Stud. Mycol.">
        <title>101 Dothideomycetes genomes: a test case for predicting lifestyles and emergence of pathogens.</title>
        <authorList>
            <person name="Haridas S."/>
            <person name="Albert R."/>
            <person name="Binder M."/>
            <person name="Bloem J."/>
            <person name="Labutti K."/>
            <person name="Salamov A."/>
            <person name="Andreopoulos B."/>
            <person name="Baker S."/>
            <person name="Barry K."/>
            <person name="Bills G."/>
            <person name="Bluhm B."/>
            <person name="Cannon C."/>
            <person name="Castanera R."/>
            <person name="Culley D."/>
            <person name="Daum C."/>
            <person name="Ezra D."/>
            <person name="Gonzalez J."/>
            <person name="Henrissat B."/>
            <person name="Kuo A."/>
            <person name="Liang C."/>
            <person name="Lipzen A."/>
            <person name="Lutzoni F."/>
            <person name="Magnuson J."/>
            <person name="Mondo S."/>
            <person name="Nolan M."/>
            <person name="Ohm R."/>
            <person name="Pangilinan J."/>
            <person name="Park H.-J."/>
            <person name="Ramirez L."/>
            <person name="Alfaro M."/>
            <person name="Sun H."/>
            <person name="Tritt A."/>
            <person name="Yoshinaga Y."/>
            <person name="Zwiers L.-H."/>
            <person name="Turgeon B."/>
            <person name="Goodwin S."/>
            <person name="Spatafora J."/>
            <person name="Crous P."/>
            <person name="Grigoriev I."/>
        </authorList>
    </citation>
    <scope>NUCLEOTIDE SEQUENCE</scope>
    <source>
        <strain evidence="7">CBS 113818</strain>
    </source>
</reference>
<keyword evidence="3" id="KW-0949">S-adenosyl-L-methionine</keyword>
<proteinExistence type="predicted"/>
<dbReference type="OrthoDB" id="3340390at2759"/>
<dbReference type="GO" id="GO:0046983">
    <property type="term" value="F:protein dimerization activity"/>
    <property type="evidence" value="ECO:0007669"/>
    <property type="project" value="InterPro"/>
</dbReference>
<dbReference type="InterPro" id="IPR036390">
    <property type="entry name" value="WH_DNA-bd_sf"/>
</dbReference>
<dbReference type="Proteomes" id="UP000799424">
    <property type="component" value="Unassembled WGS sequence"/>
</dbReference>
<evidence type="ECO:0000256" key="4">
    <source>
        <dbReference type="PIRSR" id="PIRSR005739-1"/>
    </source>
</evidence>
<keyword evidence="1 7" id="KW-0489">Methyltransferase</keyword>
<sequence>MASTSLTTSIIRDLEAWETSPGEAQRHRLISSATKLIENLENPAEKLARIGWGEPSRTAALTAAFELGLLEKLREEPQTSTQLAEGTEADPLLVARILKHLAAYSLVKEAGKDQYAATSFSHAVSDPAIKGGLIYSFDGMIPAFQGLAGYLAKTKYQVPRDMSNGPVQHALQTDKPFFTILQENARLGSAFNDFMTGYGKARPSWVDYYPVEERIITGSSSETPLLVDVGGGLGRDVLALYTKHPQVQGSLILQETPSVIAQAQSSTPPLPSAITPMPHDFFNAQPSTAKHARAYYMHLVLHDWDDASCRKILTNLHDAMKPGYSKLLINENVLKDVGAPWQQTSLDWTMMAMLVNRERTESQWRELFESVGLRIEGIWAKDVTSESVIEVVLAD</sequence>
<dbReference type="InterPro" id="IPR001077">
    <property type="entry name" value="COMT_C"/>
</dbReference>
<dbReference type="GO" id="GO:0032259">
    <property type="term" value="P:methylation"/>
    <property type="evidence" value="ECO:0007669"/>
    <property type="project" value="UniProtKB-KW"/>
</dbReference>
<organism evidence="7 8">
    <name type="scientific">Ophiobolus disseminans</name>
    <dbReference type="NCBI Taxonomy" id="1469910"/>
    <lineage>
        <taxon>Eukaryota</taxon>
        <taxon>Fungi</taxon>
        <taxon>Dikarya</taxon>
        <taxon>Ascomycota</taxon>
        <taxon>Pezizomycotina</taxon>
        <taxon>Dothideomycetes</taxon>
        <taxon>Pleosporomycetidae</taxon>
        <taxon>Pleosporales</taxon>
        <taxon>Pleosporineae</taxon>
        <taxon>Phaeosphaeriaceae</taxon>
        <taxon>Ophiobolus</taxon>
    </lineage>
</organism>
<dbReference type="EMBL" id="MU006223">
    <property type="protein sequence ID" value="KAF2828188.1"/>
    <property type="molecule type" value="Genomic_DNA"/>
</dbReference>
<dbReference type="InterPro" id="IPR029063">
    <property type="entry name" value="SAM-dependent_MTases_sf"/>
</dbReference>
<feature type="domain" description="O-methyltransferase dimerisation" evidence="6">
    <location>
        <begin position="58"/>
        <end position="122"/>
    </location>
</feature>
<dbReference type="InterPro" id="IPR012967">
    <property type="entry name" value="COMT_dimerisation"/>
</dbReference>
<dbReference type="GO" id="GO:0008171">
    <property type="term" value="F:O-methyltransferase activity"/>
    <property type="evidence" value="ECO:0007669"/>
    <property type="project" value="InterPro"/>
</dbReference>
<evidence type="ECO:0000313" key="7">
    <source>
        <dbReference type="EMBL" id="KAF2828188.1"/>
    </source>
</evidence>
<dbReference type="InterPro" id="IPR016461">
    <property type="entry name" value="COMT-like"/>
</dbReference>
<dbReference type="SUPFAM" id="SSF53335">
    <property type="entry name" value="S-adenosyl-L-methionine-dependent methyltransferases"/>
    <property type="match status" value="1"/>
</dbReference>
<dbReference type="Gene3D" id="3.40.50.150">
    <property type="entry name" value="Vaccinia Virus protein VP39"/>
    <property type="match status" value="1"/>
</dbReference>
<evidence type="ECO:0000256" key="2">
    <source>
        <dbReference type="ARBA" id="ARBA00022679"/>
    </source>
</evidence>
<dbReference type="Pfam" id="PF08100">
    <property type="entry name" value="Dimerisation"/>
    <property type="match status" value="1"/>
</dbReference>
<dbReference type="AlphaFoldDB" id="A0A6A7A5Z0"/>
<dbReference type="PIRSF" id="PIRSF005739">
    <property type="entry name" value="O-mtase"/>
    <property type="match status" value="1"/>
</dbReference>
<evidence type="ECO:0000256" key="3">
    <source>
        <dbReference type="ARBA" id="ARBA00022691"/>
    </source>
</evidence>
<dbReference type="PROSITE" id="PS51683">
    <property type="entry name" value="SAM_OMT_II"/>
    <property type="match status" value="1"/>
</dbReference>
<gene>
    <name evidence="7" type="ORF">CC86DRAFT_369310</name>
</gene>
<evidence type="ECO:0000313" key="8">
    <source>
        <dbReference type="Proteomes" id="UP000799424"/>
    </source>
</evidence>
<dbReference type="SUPFAM" id="SSF46785">
    <property type="entry name" value="Winged helix' DNA-binding domain"/>
    <property type="match status" value="1"/>
</dbReference>
<protein>
    <submittedName>
        <fullName evidence="7">S-adenosyl-L-methionine-dependent methyltransferase</fullName>
    </submittedName>
</protein>
<name>A0A6A7A5Z0_9PLEO</name>
<evidence type="ECO:0000259" key="6">
    <source>
        <dbReference type="Pfam" id="PF08100"/>
    </source>
</evidence>
<evidence type="ECO:0000259" key="5">
    <source>
        <dbReference type="Pfam" id="PF00891"/>
    </source>
</evidence>
<feature type="domain" description="O-methyltransferase C-terminal" evidence="5">
    <location>
        <begin position="223"/>
        <end position="373"/>
    </location>
</feature>
<dbReference type="PANTHER" id="PTHR43712">
    <property type="entry name" value="PUTATIVE (AFU_ORTHOLOGUE AFUA_4G14580)-RELATED"/>
    <property type="match status" value="1"/>
</dbReference>